<evidence type="ECO:0000313" key="2">
    <source>
        <dbReference type="Proteomes" id="UP000199657"/>
    </source>
</evidence>
<dbReference type="STRING" id="406100.SAMN04488052_107122"/>
<dbReference type="Gene3D" id="2.160.20.10">
    <property type="entry name" value="Single-stranded right-handed beta-helix, Pectin lyase-like"/>
    <property type="match status" value="1"/>
</dbReference>
<dbReference type="EMBL" id="FOEG01000007">
    <property type="protein sequence ID" value="SEP04819.1"/>
    <property type="molecule type" value="Genomic_DNA"/>
</dbReference>
<dbReference type="OrthoDB" id="5751322at2"/>
<dbReference type="SUPFAM" id="SSF51126">
    <property type="entry name" value="Pectin lyase-like"/>
    <property type="match status" value="1"/>
</dbReference>
<name>A0A1H8UNP2_9GAMM</name>
<reference evidence="1 2" key="1">
    <citation type="submission" date="2016-10" db="EMBL/GenBank/DDBJ databases">
        <authorList>
            <person name="de Groot N.N."/>
        </authorList>
    </citation>
    <scope>NUCLEOTIDE SEQUENCE [LARGE SCALE GENOMIC DNA]</scope>
    <source>
        <strain evidence="1 2">CGMCC 1.6291</strain>
    </source>
</reference>
<dbReference type="AlphaFoldDB" id="A0A1H8UNP2"/>
<keyword evidence="2" id="KW-1185">Reference proteome</keyword>
<dbReference type="RefSeq" id="WP_091645181.1">
    <property type="nucleotide sequence ID" value="NZ_FOEG01000007.1"/>
</dbReference>
<accession>A0A1H8UNP2</accession>
<gene>
    <name evidence="1" type="ORF">SAMN04488052_107122</name>
</gene>
<dbReference type="InterPro" id="IPR011050">
    <property type="entry name" value="Pectin_lyase_fold/virulence"/>
</dbReference>
<sequence length="487" mass="51552">MSHSHASQRFSRALLVLGLGLVVTATGCISDGGSHSDVGDVGTGGDGPPAADHCDEGAIDGRLLTADPFDYQDVVDELGPGDCLQLEAGVYVNGLNLNDLHGEAGAPIVIEGPTDGDAVFEARSGSNTVSLRRVSHLTLRNVELDGMSTNAAGVVLERNPDRSEPSHHVTLEGLVIRNHDQSQGMTGITTREAAWGWVIRNNIIEATGTGLYLGRPDGTAPFVDGLVEHNLVRDTVGYNMQIKHQEPWADEGIPDIPETGARTVIRYNVFSKATGGAEGGSARPNVLLGHFPPEGPGSDHHYLVYGNLFYGNPTDESLLQSDSSLAVFSNLFYNADGPAVRIRKHNARPRNVAFMGNTVVSKETALQLSNADAAYSQTVGGNLIFAGRAYAPDTDPESGTDETGALDAADGVLENPFPEDGGLPELHLRSPDVLPATTAWALPDWVDADLVDFDGNPRAGDGPGAYEQSPCWTLDKAVRPQNTLACH</sequence>
<proteinExistence type="predicted"/>
<dbReference type="InterPro" id="IPR012334">
    <property type="entry name" value="Pectin_lyas_fold"/>
</dbReference>
<protein>
    <recommendedName>
        <fullName evidence="3">Right handed beta helix region</fullName>
    </recommendedName>
</protein>
<organism evidence="1 2">
    <name type="scientific">Aquisalimonas asiatica</name>
    <dbReference type="NCBI Taxonomy" id="406100"/>
    <lineage>
        <taxon>Bacteria</taxon>
        <taxon>Pseudomonadati</taxon>
        <taxon>Pseudomonadota</taxon>
        <taxon>Gammaproteobacteria</taxon>
        <taxon>Chromatiales</taxon>
        <taxon>Ectothiorhodospiraceae</taxon>
        <taxon>Aquisalimonas</taxon>
    </lineage>
</organism>
<evidence type="ECO:0008006" key="3">
    <source>
        <dbReference type="Google" id="ProtNLM"/>
    </source>
</evidence>
<dbReference type="Proteomes" id="UP000199657">
    <property type="component" value="Unassembled WGS sequence"/>
</dbReference>
<evidence type="ECO:0000313" key="1">
    <source>
        <dbReference type="EMBL" id="SEP04819.1"/>
    </source>
</evidence>